<dbReference type="KEGG" id="ares:IWH25_12220"/>
<dbReference type="PANTHER" id="PTHR30026:SF20">
    <property type="entry name" value="OUTER MEMBRANE PROTEIN TOLC"/>
    <property type="match status" value="1"/>
</dbReference>
<keyword evidence="6" id="KW-0472">Membrane</keyword>
<dbReference type="InterPro" id="IPR051906">
    <property type="entry name" value="TolC-like"/>
</dbReference>
<dbReference type="AlphaFoldDB" id="A0A974SMK6"/>
<evidence type="ECO:0000256" key="10">
    <source>
        <dbReference type="SAM" id="SignalP"/>
    </source>
</evidence>
<organism evidence="11 12">
    <name type="scientific">Azospira restricta</name>
    <dbReference type="NCBI Taxonomy" id="404405"/>
    <lineage>
        <taxon>Bacteria</taxon>
        <taxon>Pseudomonadati</taxon>
        <taxon>Pseudomonadota</taxon>
        <taxon>Betaproteobacteria</taxon>
        <taxon>Rhodocyclales</taxon>
        <taxon>Rhodocyclaceae</taxon>
        <taxon>Azospira</taxon>
    </lineage>
</organism>
<keyword evidence="8" id="KW-0175">Coiled coil</keyword>
<comment type="subcellular location">
    <subcellularLocation>
        <location evidence="1">Cell outer membrane</location>
    </subcellularLocation>
</comment>
<evidence type="ECO:0000313" key="11">
    <source>
        <dbReference type="EMBL" id="QRJ62542.1"/>
    </source>
</evidence>
<evidence type="ECO:0000256" key="7">
    <source>
        <dbReference type="ARBA" id="ARBA00023237"/>
    </source>
</evidence>
<evidence type="ECO:0000256" key="3">
    <source>
        <dbReference type="ARBA" id="ARBA00022448"/>
    </source>
</evidence>
<gene>
    <name evidence="11" type="ORF">IWH25_12220</name>
</gene>
<feature type="coiled-coil region" evidence="8">
    <location>
        <begin position="343"/>
        <end position="373"/>
    </location>
</feature>
<keyword evidence="5" id="KW-0812">Transmembrane</keyword>
<evidence type="ECO:0000256" key="8">
    <source>
        <dbReference type="SAM" id="Coils"/>
    </source>
</evidence>
<keyword evidence="4" id="KW-1134">Transmembrane beta strand</keyword>
<feature type="region of interest" description="Disordered" evidence="9">
    <location>
        <begin position="82"/>
        <end position="110"/>
    </location>
</feature>
<evidence type="ECO:0000256" key="5">
    <source>
        <dbReference type="ARBA" id="ARBA00022692"/>
    </source>
</evidence>
<dbReference type="InterPro" id="IPR003423">
    <property type="entry name" value="OMP_efflux"/>
</dbReference>
<dbReference type="Gene3D" id="1.20.1600.10">
    <property type="entry name" value="Outer membrane efflux proteins (OEP)"/>
    <property type="match status" value="1"/>
</dbReference>
<sequence>MSEVCCFIGGKNRRGRGAVAVRVGSALAVAAAFLLPAPATHAQTFSALLDRAVGGDPTYLGVRTGVDVAYAKKRQAVGGLLPQVNGTANTNSNDRDYQTRASNQPSGKDRYNSNAYQVSLTQPLWRYANIVSLQQSWAIVEQASHQLAGAEMDLFVRLLNAWVELLAARDQGLFAVQQMNAAERNLETVRRGESLGTHSAPQLEEALAKRDQAVADALTAETDLQLKVAALELIVGPLRGFVTPFMRDDAKLSEMGLEKLELWLERAETNNPNMMAAAKALEAASDEVRKQSAGHQPTLDLVANYGKNSQQVGGFPGQAGYDIKTGSVGLQLNLPIFSGGTQSAKVDEAIAQQEKARQDLEAARRNALLATKQAWFTGQSARMRVHAATQGLKAAESILDVARRGIEKGLKTELDLMLAEQQWRAAVRDFRKARYELLLSNVRLKAAVGELTHADIAALDALFANREEPVSLRSAPKEEKAS</sequence>
<dbReference type="GO" id="GO:1990281">
    <property type="term" value="C:efflux pump complex"/>
    <property type="evidence" value="ECO:0007669"/>
    <property type="project" value="TreeGrafter"/>
</dbReference>
<dbReference type="Pfam" id="PF02321">
    <property type="entry name" value="OEP"/>
    <property type="match status" value="2"/>
</dbReference>
<evidence type="ECO:0000256" key="6">
    <source>
        <dbReference type="ARBA" id="ARBA00023136"/>
    </source>
</evidence>
<comment type="similarity">
    <text evidence="2">Belongs to the outer membrane factor (OMF) (TC 1.B.17) family.</text>
</comment>
<dbReference type="PANTHER" id="PTHR30026">
    <property type="entry name" value="OUTER MEMBRANE PROTEIN TOLC"/>
    <property type="match status" value="1"/>
</dbReference>
<evidence type="ECO:0000256" key="4">
    <source>
        <dbReference type="ARBA" id="ARBA00022452"/>
    </source>
</evidence>
<dbReference type="EMBL" id="CP064781">
    <property type="protein sequence ID" value="QRJ62542.1"/>
    <property type="molecule type" value="Genomic_DNA"/>
</dbReference>
<evidence type="ECO:0000256" key="9">
    <source>
        <dbReference type="SAM" id="MobiDB-lite"/>
    </source>
</evidence>
<evidence type="ECO:0000256" key="1">
    <source>
        <dbReference type="ARBA" id="ARBA00004442"/>
    </source>
</evidence>
<dbReference type="GO" id="GO:0015288">
    <property type="term" value="F:porin activity"/>
    <property type="evidence" value="ECO:0007669"/>
    <property type="project" value="TreeGrafter"/>
</dbReference>
<evidence type="ECO:0000256" key="2">
    <source>
        <dbReference type="ARBA" id="ARBA00007613"/>
    </source>
</evidence>
<protein>
    <submittedName>
        <fullName evidence="11">TolC family protein</fullName>
    </submittedName>
</protein>
<feature type="signal peptide" evidence="10">
    <location>
        <begin position="1"/>
        <end position="42"/>
    </location>
</feature>
<keyword evidence="7" id="KW-0998">Cell outer membrane</keyword>
<keyword evidence="3" id="KW-0813">Transport</keyword>
<feature type="chain" id="PRO_5037584215" evidence="10">
    <location>
        <begin position="43"/>
        <end position="482"/>
    </location>
</feature>
<dbReference type="RefSeq" id="WP_203386074.1">
    <property type="nucleotide sequence ID" value="NZ_CP064781.1"/>
</dbReference>
<name>A0A974SMK6_9RHOO</name>
<accession>A0A974SMK6</accession>
<keyword evidence="10" id="KW-0732">Signal</keyword>
<reference evidence="11" key="1">
    <citation type="submission" date="2020-11" db="EMBL/GenBank/DDBJ databases">
        <title>Azospira restricta DSM 18626 genome sequence.</title>
        <authorList>
            <person name="Moe W.M."/>
        </authorList>
    </citation>
    <scope>NUCLEOTIDE SEQUENCE</scope>
    <source>
        <strain evidence="11">DSM 18626</strain>
    </source>
</reference>
<dbReference type="GO" id="GO:0015562">
    <property type="term" value="F:efflux transmembrane transporter activity"/>
    <property type="evidence" value="ECO:0007669"/>
    <property type="project" value="InterPro"/>
</dbReference>
<evidence type="ECO:0000313" key="12">
    <source>
        <dbReference type="Proteomes" id="UP000663444"/>
    </source>
</evidence>
<feature type="compositionally biased region" description="Polar residues" evidence="9">
    <location>
        <begin position="99"/>
        <end position="110"/>
    </location>
</feature>
<dbReference type="SUPFAM" id="SSF56954">
    <property type="entry name" value="Outer membrane efflux proteins (OEP)"/>
    <property type="match status" value="1"/>
</dbReference>
<dbReference type="Proteomes" id="UP000663444">
    <property type="component" value="Chromosome"/>
</dbReference>
<proteinExistence type="inferred from homology"/>
<dbReference type="GO" id="GO:0009279">
    <property type="term" value="C:cell outer membrane"/>
    <property type="evidence" value="ECO:0007669"/>
    <property type="project" value="UniProtKB-SubCell"/>
</dbReference>
<keyword evidence="12" id="KW-1185">Reference proteome</keyword>